<dbReference type="InterPro" id="IPR017937">
    <property type="entry name" value="Thioredoxin_CS"/>
</dbReference>
<evidence type="ECO:0000256" key="2">
    <source>
        <dbReference type="ARBA" id="ARBA00023157"/>
    </source>
</evidence>
<dbReference type="Gene3D" id="3.40.30.10">
    <property type="entry name" value="Glutaredoxin"/>
    <property type="match status" value="1"/>
</dbReference>
<organism evidence="7 8">
    <name type="scientific">Gracilariopsis chorda</name>
    <dbReference type="NCBI Taxonomy" id="448386"/>
    <lineage>
        <taxon>Eukaryota</taxon>
        <taxon>Rhodophyta</taxon>
        <taxon>Florideophyceae</taxon>
        <taxon>Rhodymeniophycidae</taxon>
        <taxon>Gracilariales</taxon>
        <taxon>Gracilariaceae</taxon>
        <taxon>Gracilariopsis</taxon>
    </lineage>
</organism>
<feature type="site" description="Contributes to redox potential value" evidence="4">
    <location>
        <position position="31"/>
    </location>
</feature>
<sequence>MIDQIRTEPDYDNRIRQAPIVVIDFYALWCGPCRMIQPLLEEYDNELATSSAGKVAFFKVDVDECADLAAKMGVAAMPTFVIYHNGTKATTVVGASMPKIKEQVDALLEKEN</sequence>
<evidence type="ECO:0000256" key="4">
    <source>
        <dbReference type="PIRSR" id="PIRSR000077-1"/>
    </source>
</evidence>
<dbReference type="PROSITE" id="PS00194">
    <property type="entry name" value="THIOREDOXIN_1"/>
    <property type="match status" value="1"/>
</dbReference>
<reference evidence="7 8" key="1">
    <citation type="journal article" date="2018" name="Mol. Biol. Evol.">
        <title>Analysis of the draft genome of the red seaweed Gracilariopsis chorda provides insights into genome size evolution in Rhodophyta.</title>
        <authorList>
            <person name="Lee J."/>
            <person name="Yang E.C."/>
            <person name="Graf L."/>
            <person name="Yang J.H."/>
            <person name="Qiu H."/>
            <person name="Zel Zion U."/>
            <person name="Chan C.X."/>
            <person name="Stephens T.G."/>
            <person name="Weber A.P.M."/>
            <person name="Boo G.H."/>
            <person name="Boo S.M."/>
            <person name="Kim K.M."/>
            <person name="Shin Y."/>
            <person name="Jung M."/>
            <person name="Lee S.J."/>
            <person name="Yim H.S."/>
            <person name="Lee J.H."/>
            <person name="Bhattacharya D."/>
            <person name="Yoon H.S."/>
        </authorList>
    </citation>
    <scope>NUCLEOTIDE SEQUENCE [LARGE SCALE GENOMIC DNA]</scope>
    <source>
        <strain evidence="7 8">SKKU-2015</strain>
        <tissue evidence="7">Whole body</tissue>
    </source>
</reference>
<feature type="disulfide bond" description="Redox-active" evidence="5">
    <location>
        <begin position="30"/>
        <end position="33"/>
    </location>
</feature>
<gene>
    <name evidence="7" type="ORF">BWQ96_05129</name>
</gene>
<dbReference type="EMBL" id="NBIV01000070">
    <property type="protein sequence ID" value="PXF45090.1"/>
    <property type="molecule type" value="Genomic_DNA"/>
</dbReference>
<dbReference type="AlphaFoldDB" id="A0A2V3IVC4"/>
<dbReference type="PIRSF" id="PIRSF000077">
    <property type="entry name" value="Thioredoxin"/>
    <property type="match status" value="1"/>
</dbReference>
<dbReference type="Pfam" id="PF00085">
    <property type="entry name" value="Thioredoxin"/>
    <property type="match status" value="1"/>
</dbReference>
<dbReference type="PANTHER" id="PTHR46115">
    <property type="entry name" value="THIOREDOXIN-LIKE PROTEIN 1"/>
    <property type="match status" value="1"/>
</dbReference>
<evidence type="ECO:0000313" key="8">
    <source>
        <dbReference type="Proteomes" id="UP000247409"/>
    </source>
</evidence>
<dbReference type="PROSITE" id="PS51352">
    <property type="entry name" value="THIOREDOXIN_2"/>
    <property type="match status" value="1"/>
</dbReference>
<evidence type="ECO:0000313" key="7">
    <source>
        <dbReference type="EMBL" id="PXF45090.1"/>
    </source>
</evidence>
<dbReference type="STRING" id="448386.A0A2V3IVC4"/>
<protein>
    <recommendedName>
        <fullName evidence="3">Thioredoxin</fullName>
    </recommendedName>
</protein>
<comment type="function">
    <text evidence="1">Participates in various redox reactions through the reversible oxidation of its active center dithiol to a disulfide and catalyzes dithiol-disulfide exchange reactions.</text>
</comment>
<keyword evidence="8" id="KW-1185">Reference proteome</keyword>
<name>A0A2V3IVC4_9FLOR</name>
<dbReference type="InterPro" id="IPR005746">
    <property type="entry name" value="Thioredoxin"/>
</dbReference>
<feature type="active site" description="Nucleophile" evidence="4">
    <location>
        <position position="30"/>
    </location>
</feature>
<dbReference type="SUPFAM" id="SSF52833">
    <property type="entry name" value="Thioredoxin-like"/>
    <property type="match status" value="1"/>
</dbReference>
<dbReference type="GO" id="GO:0015035">
    <property type="term" value="F:protein-disulfide reductase activity"/>
    <property type="evidence" value="ECO:0007669"/>
    <property type="project" value="InterPro"/>
</dbReference>
<keyword evidence="5" id="KW-0676">Redox-active center</keyword>
<dbReference type="Proteomes" id="UP000247409">
    <property type="component" value="Unassembled WGS sequence"/>
</dbReference>
<dbReference type="PRINTS" id="PR00421">
    <property type="entry name" value="THIOREDOXIN"/>
</dbReference>
<accession>A0A2V3IVC4</accession>
<comment type="caution">
    <text evidence="7">The sequence shown here is derived from an EMBL/GenBank/DDBJ whole genome shotgun (WGS) entry which is preliminary data.</text>
</comment>
<feature type="domain" description="Thioredoxin" evidence="6">
    <location>
        <begin position="1"/>
        <end position="109"/>
    </location>
</feature>
<dbReference type="OrthoDB" id="89at2759"/>
<feature type="active site" description="Nucleophile" evidence="4">
    <location>
        <position position="33"/>
    </location>
</feature>
<feature type="site" description="Contributes to redox potential value" evidence="4">
    <location>
        <position position="32"/>
    </location>
</feature>
<evidence type="ECO:0000256" key="5">
    <source>
        <dbReference type="PIRSR" id="PIRSR000077-4"/>
    </source>
</evidence>
<dbReference type="InterPro" id="IPR036249">
    <property type="entry name" value="Thioredoxin-like_sf"/>
</dbReference>
<proteinExistence type="inferred from homology"/>
<dbReference type="InterPro" id="IPR013766">
    <property type="entry name" value="Thioredoxin_domain"/>
</dbReference>
<evidence type="ECO:0000256" key="1">
    <source>
        <dbReference type="ARBA" id="ARBA00003318"/>
    </source>
</evidence>
<keyword evidence="2 5" id="KW-1015">Disulfide bond</keyword>
<evidence type="ECO:0000256" key="3">
    <source>
        <dbReference type="PIRNR" id="PIRNR000077"/>
    </source>
</evidence>
<dbReference type="CDD" id="cd02947">
    <property type="entry name" value="TRX_family"/>
    <property type="match status" value="1"/>
</dbReference>
<comment type="similarity">
    <text evidence="3">Belongs to the thioredoxin family.</text>
</comment>
<feature type="site" description="Deprotonates C-terminal active site Cys" evidence="4">
    <location>
        <position position="24"/>
    </location>
</feature>
<evidence type="ECO:0000259" key="6">
    <source>
        <dbReference type="PROSITE" id="PS51352"/>
    </source>
</evidence>